<keyword evidence="2" id="KW-1185">Reference proteome</keyword>
<comment type="caution">
    <text evidence="1">The sequence shown here is derived from an EMBL/GenBank/DDBJ whole genome shotgun (WGS) entry which is preliminary data.</text>
</comment>
<organism evidence="1 2">
    <name type="scientific">Hygrophoropsis aurantiaca</name>
    <dbReference type="NCBI Taxonomy" id="72124"/>
    <lineage>
        <taxon>Eukaryota</taxon>
        <taxon>Fungi</taxon>
        <taxon>Dikarya</taxon>
        <taxon>Basidiomycota</taxon>
        <taxon>Agaricomycotina</taxon>
        <taxon>Agaricomycetes</taxon>
        <taxon>Agaricomycetidae</taxon>
        <taxon>Boletales</taxon>
        <taxon>Coniophorineae</taxon>
        <taxon>Hygrophoropsidaceae</taxon>
        <taxon>Hygrophoropsis</taxon>
    </lineage>
</organism>
<accession>A0ACB7ZU42</accession>
<gene>
    <name evidence="1" type="ORF">BJ138DRAFT_1119274</name>
</gene>
<evidence type="ECO:0000313" key="1">
    <source>
        <dbReference type="EMBL" id="KAH7904590.1"/>
    </source>
</evidence>
<dbReference type="EMBL" id="MU268423">
    <property type="protein sequence ID" value="KAH7904590.1"/>
    <property type="molecule type" value="Genomic_DNA"/>
</dbReference>
<name>A0ACB7ZU42_9AGAM</name>
<reference evidence="1" key="1">
    <citation type="journal article" date="2021" name="New Phytol.">
        <title>Evolutionary innovations through gain and loss of genes in the ectomycorrhizal Boletales.</title>
        <authorList>
            <person name="Wu G."/>
            <person name="Miyauchi S."/>
            <person name="Morin E."/>
            <person name="Kuo A."/>
            <person name="Drula E."/>
            <person name="Varga T."/>
            <person name="Kohler A."/>
            <person name="Feng B."/>
            <person name="Cao Y."/>
            <person name="Lipzen A."/>
            <person name="Daum C."/>
            <person name="Hundley H."/>
            <person name="Pangilinan J."/>
            <person name="Johnson J."/>
            <person name="Barry K."/>
            <person name="LaButti K."/>
            <person name="Ng V."/>
            <person name="Ahrendt S."/>
            <person name="Min B."/>
            <person name="Choi I.G."/>
            <person name="Park H."/>
            <person name="Plett J.M."/>
            <person name="Magnuson J."/>
            <person name="Spatafora J.W."/>
            <person name="Nagy L.G."/>
            <person name="Henrissat B."/>
            <person name="Grigoriev I.V."/>
            <person name="Yang Z.L."/>
            <person name="Xu J."/>
            <person name="Martin F.M."/>
        </authorList>
    </citation>
    <scope>NUCLEOTIDE SEQUENCE</scope>
    <source>
        <strain evidence="1">ATCC 28755</strain>
    </source>
</reference>
<dbReference type="Proteomes" id="UP000790377">
    <property type="component" value="Unassembled WGS sequence"/>
</dbReference>
<proteinExistence type="predicted"/>
<protein>
    <submittedName>
        <fullName evidence="1">Uncharacterized protein</fullName>
    </submittedName>
</protein>
<sequence>MDNDDQSEMGTWIRTSEAVIAKVTADLDIVKAEVASLSSKHTKSSRLNDKRDNRVQDLEDLLVKIQEDVKSFDSVTKSIVDRALRHRKALRDWVNKELIKNKVAHTSLKNRLGKTERDMQAEVESNRRVVQDILSCDEKINELQASVSNLEFENGQLRDQLDEITALVKNQGDLQMSDNASVGSSSATLGDELDSCTSQLESLSIHGVPKDNSYSVEKLPQRELYRDDEVSASTGLQPNTQESLSTHSAPKDGPYPVEKLPQRELYHDDEVSASTELQPNTQDSIGLCRLPHEKSPPEGLLAAEPVDDIPQSQKTMISLAKVAIKSDRLPSASWPSVRDQFQLKARLLELKTLCSYYCVSYGTATAGSSSLLAVLVIFLLVWGRSSLFWARGLDIEWVDRPIYYALTKQSTLYSM</sequence>
<evidence type="ECO:0000313" key="2">
    <source>
        <dbReference type="Proteomes" id="UP000790377"/>
    </source>
</evidence>